<organism evidence="1 2">
    <name type="scientific">Vigna mungo</name>
    <name type="common">Black gram</name>
    <name type="synonym">Phaseolus mungo</name>
    <dbReference type="NCBI Taxonomy" id="3915"/>
    <lineage>
        <taxon>Eukaryota</taxon>
        <taxon>Viridiplantae</taxon>
        <taxon>Streptophyta</taxon>
        <taxon>Embryophyta</taxon>
        <taxon>Tracheophyta</taxon>
        <taxon>Spermatophyta</taxon>
        <taxon>Magnoliopsida</taxon>
        <taxon>eudicotyledons</taxon>
        <taxon>Gunneridae</taxon>
        <taxon>Pentapetalae</taxon>
        <taxon>rosids</taxon>
        <taxon>fabids</taxon>
        <taxon>Fabales</taxon>
        <taxon>Fabaceae</taxon>
        <taxon>Papilionoideae</taxon>
        <taxon>50 kb inversion clade</taxon>
        <taxon>NPAAA clade</taxon>
        <taxon>indigoferoid/millettioid clade</taxon>
        <taxon>Phaseoleae</taxon>
        <taxon>Vigna</taxon>
    </lineage>
</organism>
<name>A0AAQ3MVQ0_VIGMU</name>
<sequence length="124" mass="14258">MGDRHRFLDRLSFWCTLCGSSCWGSPSCSVFFSLTGFVYVSSTIRDGVMVLVLFNSLRFFCKLTTRLFLYCMYDYCHGCYYCCNSMTFFIGGDAPCCEFKSNAVSIYNCLLEFMTIIKKNHVLS</sequence>
<dbReference type="EMBL" id="CP144692">
    <property type="protein sequence ID" value="WVY97868.1"/>
    <property type="molecule type" value="Genomic_DNA"/>
</dbReference>
<dbReference type="Proteomes" id="UP001374535">
    <property type="component" value="Chromosome 9"/>
</dbReference>
<reference evidence="1 2" key="1">
    <citation type="journal article" date="2023" name="Life. Sci Alliance">
        <title>Evolutionary insights into 3D genome organization and epigenetic landscape of Vigna mungo.</title>
        <authorList>
            <person name="Junaid A."/>
            <person name="Singh B."/>
            <person name="Bhatia S."/>
        </authorList>
    </citation>
    <scope>NUCLEOTIDE SEQUENCE [LARGE SCALE GENOMIC DNA]</scope>
    <source>
        <strain evidence="1">Urdbean</strain>
    </source>
</reference>
<gene>
    <name evidence="1" type="ORF">V8G54_030019</name>
</gene>
<accession>A0AAQ3MVQ0</accession>
<proteinExistence type="predicted"/>
<evidence type="ECO:0000313" key="2">
    <source>
        <dbReference type="Proteomes" id="UP001374535"/>
    </source>
</evidence>
<evidence type="ECO:0000313" key="1">
    <source>
        <dbReference type="EMBL" id="WVY97868.1"/>
    </source>
</evidence>
<dbReference type="AlphaFoldDB" id="A0AAQ3MVQ0"/>
<protein>
    <submittedName>
        <fullName evidence="1">Uncharacterized protein</fullName>
    </submittedName>
</protein>
<keyword evidence="2" id="KW-1185">Reference proteome</keyword>